<dbReference type="PANTHER" id="PTHR33507:SF3">
    <property type="entry name" value="INNER MEMBRANE PROTEIN YBBJ"/>
    <property type="match status" value="1"/>
</dbReference>
<evidence type="ECO:0000256" key="2">
    <source>
        <dbReference type="ARBA" id="ARBA00022692"/>
    </source>
</evidence>
<proteinExistence type="predicted"/>
<evidence type="ECO:0000259" key="6">
    <source>
        <dbReference type="Pfam" id="PF01957"/>
    </source>
</evidence>
<comment type="subcellular location">
    <subcellularLocation>
        <location evidence="1">Membrane</location>
        <topology evidence="1">Multi-pass membrane protein</topology>
    </subcellularLocation>
</comment>
<name>D0U543_9BACT</name>
<keyword evidence="3 5" id="KW-1133">Transmembrane helix</keyword>
<keyword evidence="4 5" id="KW-0472">Membrane</keyword>
<protein>
    <recommendedName>
        <fullName evidence="6">NfeD-like C-terminal domain-containing protein</fullName>
    </recommendedName>
</protein>
<dbReference type="Pfam" id="PF01957">
    <property type="entry name" value="NfeD"/>
    <property type="match status" value="1"/>
</dbReference>
<evidence type="ECO:0000256" key="4">
    <source>
        <dbReference type="ARBA" id="ARBA00023136"/>
    </source>
</evidence>
<dbReference type="EMBL" id="GQ369726">
    <property type="protein sequence ID" value="ACX30618.1"/>
    <property type="molecule type" value="Genomic_DNA"/>
</dbReference>
<feature type="transmembrane region" description="Helical" evidence="5">
    <location>
        <begin position="45"/>
        <end position="62"/>
    </location>
</feature>
<feature type="transmembrane region" description="Helical" evidence="5">
    <location>
        <begin position="12"/>
        <end position="39"/>
    </location>
</feature>
<keyword evidence="2 5" id="KW-0812">Transmembrane</keyword>
<evidence type="ECO:0000256" key="3">
    <source>
        <dbReference type="ARBA" id="ARBA00022989"/>
    </source>
</evidence>
<evidence type="ECO:0000313" key="7">
    <source>
        <dbReference type="EMBL" id="ACX30618.1"/>
    </source>
</evidence>
<sequence length="136" mass="14970">MHWLTLGLAMIIMELFLWTTFLLWVGASAITVSIIFYLIAGVDGLTQLLAFLVISVAATYLSKKYYPVKTVDDELNEKAKTYIGKECNVSSIEDGVIKVQIGKSLWFAKGTDLSVGQTVKIVGVDASTFIVEPFNI</sequence>
<gene>
    <name evidence="7" type="ORF">FPPX45A23_0018</name>
</gene>
<dbReference type="InterPro" id="IPR012340">
    <property type="entry name" value="NA-bd_OB-fold"/>
</dbReference>
<evidence type="ECO:0000256" key="5">
    <source>
        <dbReference type="SAM" id="Phobius"/>
    </source>
</evidence>
<dbReference type="Gene3D" id="2.40.50.140">
    <property type="entry name" value="Nucleic acid-binding proteins"/>
    <property type="match status" value="1"/>
</dbReference>
<accession>D0U543</accession>
<feature type="domain" description="NfeD-like C-terminal" evidence="6">
    <location>
        <begin position="80"/>
        <end position="133"/>
    </location>
</feature>
<evidence type="ECO:0000256" key="1">
    <source>
        <dbReference type="ARBA" id="ARBA00004141"/>
    </source>
</evidence>
<dbReference type="PANTHER" id="PTHR33507">
    <property type="entry name" value="INNER MEMBRANE PROTEIN YBBJ"/>
    <property type="match status" value="1"/>
</dbReference>
<dbReference type="AlphaFoldDB" id="D0U543"/>
<dbReference type="GO" id="GO:0005886">
    <property type="term" value="C:plasma membrane"/>
    <property type="evidence" value="ECO:0007669"/>
    <property type="project" value="TreeGrafter"/>
</dbReference>
<dbReference type="InterPro" id="IPR052165">
    <property type="entry name" value="Membrane_assoc_protease"/>
</dbReference>
<dbReference type="InterPro" id="IPR002810">
    <property type="entry name" value="NfeD-like_C"/>
</dbReference>
<reference evidence="7" key="1">
    <citation type="journal article" date="2009" name="Science">
        <title>Metagenome of a versatile chemolithoautotroph from expanding oceanic dead zones.</title>
        <authorList>
            <person name="Walsh D.A."/>
            <person name="Zaikova E."/>
            <person name="Howes C.L."/>
            <person name="Song Y.C."/>
            <person name="Wright J.J."/>
            <person name="Tringe S.G."/>
            <person name="Tortell P.D."/>
            <person name="Hallam S.J."/>
        </authorList>
    </citation>
    <scope>NUCLEOTIDE SEQUENCE</scope>
</reference>
<organism evidence="7">
    <name type="scientific">uncultured bacterium ARCTIC96BD-19</name>
    <dbReference type="NCBI Taxonomy" id="672407"/>
    <lineage>
        <taxon>Bacteria</taxon>
        <taxon>environmental samples</taxon>
    </lineage>
</organism>